<dbReference type="GO" id="GO:0008761">
    <property type="term" value="F:UDP-N-acetylglucosamine 2-epimerase activity"/>
    <property type="evidence" value="ECO:0007669"/>
    <property type="project" value="TreeGrafter"/>
</dbReference>
<evidence type="ECO:0000313" key="3">
    <source>
        <dbReference type="Proteomes" id="UP000006810"/>
    </source>
</evidence>
<dbReference type="PANTHER" id="PTHR18964:SF149">
    <property type="entry name" value="BIFUNCTIONAL UDP-N-ACETYLGLUCOSAMINE 2-EPIMERASE_N-ACETYLMANNOSAMINE KINASE"/>
    <property type="match status" value="1"/>
</dbReference>
<proteinExistence type="inferred from homology"/>
<evidence type="ECO:0000313" key="2">
    <source>
        <dbReference type="EMBL" id="BAH69996.1"/>
    </source>
</evidence>
<evidence type="ECO:0008006" key="4">
    <source>
        <dbReference type="Google" id="ProtNLM"/>
    </source>
</evidence>
<dbReference type="EMBL" id="AP009608">
    <property type="protein sequence ID" value="BAH69996.1"/>
    <property type="molecule type" value="Genomic_DNA"/>
</dbReference>
<protein>
    <recommendedName>
        <fullName evidence="4">Glucokinase</fullName>
    </recommendedName>
</protein>
<dbReference type="InterPro" id="IPR043129">
    <property type="entry name" value="ATPase_NBD"/>
</dbReference>
<organism evidence="2 3">
    <name type="scientific">Mycoplasmopsis fermentans (strain ATCC 19989 / NBRC 14854 / NCTC 10117 / PG18)</name>
    <name type="common">Mycoplasma fermentans</name>
    <dbReference type="NCBI Taxonomy" id="496833"/>
    <lineage>
        <taxon>Bacteria</taxon>
        <taxon>Bacillati</taxon>
        <taxon>Mycoplasmatota</taxon>
        <taxon>Mycoplasmoidales</taxon>
        <taxon>Metamycoplasmataceae</taxon>
        <taxon>Mycoplasmopsis</taxon>
    </lineage>
</organism>
<dbReference type="Proteomes" id="UP000006810">
    <property type="component" value="Chromosome"/>
</dbReference>
<keyword evidence="3" id="KW-1185">Reference proteome</keyword>
<dbReference type="AlphaFoldDB" id="C4XFS4"/>
<dbReference type="Gene3D" id="3.30.420.40">
    <property type="match status" value="2"/>
</dbReference>
<dbReference type="HOGENOM" id="CLU_036604_0_1_14"/>
<comment type="similarity">
    <text evidence="1">Belongs to the ROK (NagC/XylR) family.</text>
</comment>
<accession>C4XFS4</accession>
<dbReference type="InterPro" id="IPR000600">
    <property type="entry name" value="ROK"/>
</dbReference>
<dbReference type="eggNOG" id="COG1940">
    <property type="taxonomic scope" value="Bacteria"/>
</dbReference>
<name>C4XFS4_MYCFP</name>
<dbReference type="PANTHER" id="PTHR18964">
    <property type="entry name" value="ROK (REPRESSOR, ORF, KINASE) FAMILY"/>
    <property type="match status" value="1"/>
</dbReference>
<dbReference type="KEGG" id="mfp:MBIO_0731"/>
<sequence>MMKIATADIGGTNTRFALFKKNKFWSKVKFETNKNNYRETLNHIAHLCNLHKIECLALCIPGPADYDKGIVLNTPNLPGWVNKNIKKYLFKHTNLKEIITENDANVMALANHKYYKQKKSDVTQFFTVSTGLGAGLIINDQIYVGKNHLAQEIARAPLGTDEDDSFHLLPYSVELYASGTGIELRYNKLTGEKLNAKKIFALYPNNENAKKIINEGIDSLARTISTSLAFLNPSLVVFGGSVSEHNNWFIEKAIEKAKTYTIKSQYQNVKFAFDPYTDFSAVMGLYCLAKDKFK</sequence>
<dbReference type="PATRIC" id="fig|496833.3.peg.325"/>
<dbReference type="GO" id="GO:0009384">
    <property type="term" value="F:N-acylmannosamine kinase activity"/>
    <property type="evidence" value="ECO:0007669"/>
    <property type="project" value="TreeGrafter"/>
</dbReference>
<gene>
    <name evidence="2" type="ordered locus">MBIO_0731</name>
</gene>
<evidence type="ECO:0000256" key="1">
    <source>
        <dbReference type="ARBA" id="ARBA00006479"/>
    </source>
</evidence>
<dbReference type="Pfam" id="PF00480">
    <property type="entry name" value="ROK"/>
    <property type="match status" value="1"/>
</dbReference>
<reference evidence="2 3" key="1">
    <citation type="journal article" date="2009" name="Curr. Microbiol.">
        <title>Molecular cloning and expression of a novel cholinephosphotransferase involved in glycoglycerophospholipid biosynthesis of Mycoplasma fermentans.</title>
        <authorList>
            <person name="Ishida N."/>
            <person name="Irikura D."/>
            <person name="Matsuda K."/>
            <person name="Sato S."/>
            <person name="Asano K."/>
        </authorList>
    </citation>
    <scope>NUCLEOTIDE SEQUENCE [LARGE SCALE GENOMIC DNA]</scope>
    <source>
        <strain evidence="3">ATCC 19989 / NBRC 14854 / NCTC 10117 / PG18</strain>
    </source>
</reference>
<dbReference type="SUPFAM" id="SSF53067">
    <property type="entry name" value="Actin-like ATPase domain"/>
    <property type="match status" value="1"/>
</dbReference>